<evidence type="ECO:0000313" key="2">
    <source>
        <dbReference type="Proteomes" id="UP001497535"/>
    </source>
</evidence>
<accession>A0ACB0Z167</accession>
<evidence type="ECO:0000313" key="1">
    <source>
        <dbReference type="EMBL" id="CAK5071795.1"/>
    </source>
</evidence>
<organism evidence="1 2">
    <name type="scientific">Meloidogyne enterolobii</name>
    <name type="common">Root-knot nematode worm</name>
    <name type="synonym">Meloidogyne mayaguensis</name>
    <dbReference type="NCBI Taxonomy" id="390850"/>
    <lineage>
        <taxon>Eukaryota</taxon>
        <taxon>Metazoa</taxon>
        <taxon>Ecdysozoa</taxon>
        <taxon>Nematoda</taxon>
        <taxon>Chromadorea</taxon>
        <taxon>Rhabditida</taxon>
        <taxon>Tylenchina</taxon>
        <taxon>Tylenchomorpha</taxon>
        <taxon>Tylenchoidea</taxon>
        <taxon>Meloidogynidae</taxon>
        <taxon>Meloidogyninae</taxon>
        <taxon>Meloidogyne</taxon>
    </lineage>
</organism>
<keyword evidence="2" id="KW-1185">Reference proteome</keyword>
<dbReference type="EMBL" id="CAVMJV010000022">
    <property type="protein sequence ID" value="CAK5071795.1"/>
    <property type="molecule type" value="Genomic_DNA"/>
</dbReference>
<dbReference type="Proteomes" id="UP001497535">
    <property type="component" value="Unassembled WGS sequence"/>
</dbReference>
<comment type="caution">
    <text evidence="1">The sequence shown here is derived from an EMBL/GenBank/DDBJ whole genome shotgun (WGS) entry which is preliminary data.</text>
</comment>
<name>A0ACB0Z167_MELEN</name>
<proteinExistence type="predicted"/>
<protein>
    <submittedName>
        <fullName evidence="1">Uncharacterized protein</fullName>
    </submittedName>
</protein>
<reference evidence="1" key="1">
    <citation type="submission" date="2023-11" db="EMBL/GenBank/DDBJ databases">
        <authorList>
            <person name="Poullet M."/>
        </authorList>
    </citation>
    <scope>NUCLEOTIDE SEQUENCE</scope>
    <source>
        <strain evidence="1">E1834</strain>
    </source>
</reference>
<sequence length="232" mass="26650">MTISQLYKKVLSSSYNFKLVPRSNLRTFERMRIDPTTPKIKLNNAATTETTGNNLPKLPVPQLEHTIEKFLKFCKPILGPEDYGETLKTANEFKESIEAKQLQKMLERRAQKLDNWLTPWWLDIAYLSARTPLPVITSPGVTFPYSVSGRDEVIDLAAKIIQSALLFHHKILTLILFLKLFYKPFLIVISWSTFFPPQFFSHRLDPRKTGIPVGFLVGISISGNREFNFYVG</sequence>
<gene>
    <name evidence="1" type="ORF">MENTE1834_LOCUS18999</name>
</gene>